<dbReference type="InterPro" id="IPR028939">
    <property type="entry name" value="P5C_Rdtase_cat_N"/>
</dbReference>
<gene>
    <name evidence="5 11" type="primary">proC</name>
    <name evidence="11" type="ORF">D3A95_03445</name>
</gene>
<dbReference type="PANTHER" id="PTHR11645">
    <property type="entry name" value="PYRROLINE-5-CARBOXYLATE REDUCTASE"/>
    <property type="match status" value="1"/>
</dbReference>
<evidence type="ECO:0000256" key="3">
    <source>
        <dbReference type="ARBA" id="ARBA00023002"/>
    </source>
</evidence>
<evidence type="ECO:0000313" key="12">
    <source>
        <dbReference type="Proteomes" id="UP000261812"/>
    </source>
</evidence>
<dbReference type="RefSeq" id="WP_181496259.1">
    <property type="nucleotide sequence ID" value="NZ_CP032152.1"/>
</dbReference>
<dbReference type="UniPathway" id="UPA00098">
    <property type="reaction ID" value="UER00361"/>
</dbReference>
<dbReference type="GO" id="GO:0004735">
    <property type="term" value="F:pyrroline-5-carboxylate reductase activity"/>
    <property type="evidence" value="ECO:0007669"/>
    <property type="project" value="UniProtKB-UniRule"/>
</dbReference>
<comment type="similarity">
    <text evidence="1 5 8">Belongs to the pyrroline-5-carboxylate reductase family.</text>
</comment>
<dbReference type="FunFam" id="1.10.3730.10:FF:000001">
    <property type="entry name" value="Pyrroline-5-carboxylate reductase"/>
    <property type="match status" value="1"/>
</dbReference>
<dbReference type="Pfam" id="PF14748">
    <property type="entry name" value="P5CR_dimer"/>
    <property type="match status" value="1"/>
</dbReference>
<dbReference type="EC" id="1.5.1.2" evidence="5 6"/>
<keyword evidence="5 8" id="KW-0641">Proline biosynthesis</keyword>
<dbReference type="InterPro" id="IPR036291">
    <property type="entry name" value="NAD(P)-bd_dom_sf"/>
</dbReference>
<organism evidence="11 12">
    <name type="scientific">Thermosynechococcus sichuanensis E542</name>
    <dbReference type="NCBI Taxonomy" id="2016101"/>
    <lineage>
        <taxon>Bacteria</taxon>
        <taxon>Bacillati</taxon>
        <taxon>Cyanobacteriota</taxon>
        <taxon>Cyanophyceae</taxon>
        <taxon>Acaryochloridales</taxon>
        <taxon>Thermosynechococcaceae</taxon>
        <taxon>Thermosynechococcus</taxon>
        <taxon>Thermosynechococcus sichuanensis</taxon>
    </lineage>
</organism>
<dbReference type="InterPro" id="IPR029036">
    <property type="entry name" value="P5CR_dimer"/>
</dbReference>
<dbReference type="PANTHER" id="PTHR11645:SF0">
    <property type="entry name" value="PYRROLINE-5-CARBOXYLATE REDUCTASE 3"/>
    <property type="match status" value="1"/>
</dbReference>
<comment type="pathway">
    <text evidence="5 8">Amino-acid biosynthesis; L-proline biosynthesis; L-proline from L-glutamate 5-semialdehyde: step 1/1.</text>
</comment>
<reference evidence="12" key="1">
    <citation type="submission" date="2018-09" db="EMBL/GenBank/DDBJ databases">
        <title>Complete genome sequence of thermophilic cyanobacteria strain Thermosynechococcus elongatus PKUAC-SCTE542.</title>
        <authorList>
            <person name="Liang Y."/>
            <person name="Tang J."/>
            <person name="Daroch M."/>
        </authorList>
    </citation>
    <scope>NUCLEOTIDE SEQUENCE [LARGE SCALE GENOMIC DNA]</scope>
    <source>
        <strain evidence="12">E542</strain>
    </source>
</reference>
<evidence type="ECO:0000256" key="1">
    <source>
        <dbReference type="ARBA" id="ARBA00005525"/>
    </source>
</evidence>
<dbReference type="KEGG" id="tsq:D3A95_03445"/>
<comment type="catalytic activity">
    <reaction evidence="5">
        <text>L-proline + NAD(+) = (S)-1-pyrroline-5-carboxylate + NADH + 2 H(+)</text>
        <dbReference type="Rhea" id="RHEA:14105"/>
        <dbReference type="ChEBI" id="CHEBI:15378"/>
        <dbReference type="ChEBI" id="CHEBI:17388"/>
        <dbReference type="ChEBI" id="CHEBI:57540"/>
        <dbReference type="ChEBI" id="CHEBI:57945"/>
        <dbReference type="ChEBI" id="CHEBI:60039"/>
        <dbReference type="EC" id="1.5.1.2"/>
    </reaction>
</comment>
<dbReference type="PROSITE" id="PS00521">
    <property type="entry name" value="P5CR"/>
    <property type="match status" value="1"/>
</dbReference>
<dbReference type="HAMAP" id="MF_01925">
    <property type="entry name" value="P5C_reductase"/>
    <property type="match status" value="1"/>
</dbReference>
<dbReference type="PIRSF" id="PIRSF000193">
    <property type="entry name" value="Pyrrol-5-carb_rd"/>
    <property type="match status" value="1"/>
</dbReference>
<comment type="function">
    <text evidence="4 5">Catalyzes the reduction of 1-pyrroline-5-carboxylate (PCA) to L-proline.</text>
</comment>
<feature type="domain" description="Pyrroline-5-carboxylate reductase dimerisation" evidence="10">
    <location>
        <begin position="168"/>
        <end position="271"/>
    </location>
</feature>
<dbReference type="InterPro" id="IPR000304">
    <property type="entry name" value="Pyrroline-COOH_reductase"/>
</dbReference>
<dbReference type="Pfam" id="PF03807">
    <property type="entry name" value="F420_oxidored"/>
    <property type="match status" value="1"/>
</dbReference>
<evidence type="ECO:0000256" key="4">
    <source>
        <dbReference type="ARBA" id="ARBA00058118"/>
    </source>
</evidence>
<evidence type="ECO:0000256" key="2">
    <source>
        <dbReference type="ARBA" id="ARBA00022857"/>
    </source>
</evidence>
<dbReference type="NCBIfam" id="TIGR00112">
    <property type="entry name" value="proC"/>
    <property type="match status" value="1"/>
</dbReference>
<feature type="binding site" evidence="7">
    <location>
        <begin position="16"/>
        <end position="21"/>
    </location>
    <ligand>
        <name>NADP(+)</name>
        <dbReference type="ChEBI" id="CHEBI:58349"/>
    </ligand>
</feature>
<proteinExistence type="inferred from homology"/>
<keyword evidence="5" id="KW-0963">Cytoplasm</keyword>
<dbReference type="SUPFAM" id="SSF48179">
    <property type="entry name" value="6-phosphogluconate dehydrogenase C-terminal domain-like"/>
    <property type="match status" value="1"/>
</dbReference>
<evidence type="ECO:0000256" key="7">
    <source>
        <dbReference type="PIRSR" id="PIRSR000193-1"/>
    </source>
</evidence>
<comment type="catalytic activity">
    <reaction evidence="5 8">
        <text>L-proline + NADP(+) = (S)-1-pyrroline-5-carboxylate + NADPH + 2 H(+)</text>
        <dbReference type="Rhea" id="RHEA:14109"/>
        <dbReference type="ChEBI" id="CHEBI:15378"/>
        <dbReference type="ChEBI" id="CHEBI:17388"/>
        <dbReference type="ChEBI" id="CHEBI:57783"/>
        <dbReference type="ChEBI" id="CHEBI:58349"/>
        <dbReference type="ChEBI" id="CHEBI:60039"/>
        <dbReference type="EC" id="1.5.1.2"/>
    </reaction>
</comment>
<evidence type="ECO:0000259" key="10">
    <source>
        <dbReference type="Pfam" id="PF14748"/>
    </source>
</evidence>
<dbReference type="EMBL" id="CP032152">
    <property type="protein sequence ID" value="AXY67525.1"/>
    <property type="molecule type" value="Genomic_DNA"/>
</dbReference>
<feature type="binding site" evidence="7">
    <location>
        <begin position="75"/>
        <end position="78"/>
    </location>
    <ligand>
        <name>NADP(+)</name>
        <dbReference type="ChEBI" id="CHEBI:58349"/>
    </ligand>
</feature>
<sequence length="273" mass="28350">MPNSSVVPRVPALGIIGCGRMAEAMLSRLLADGLLPEQVWVSARSPQRQQYLADTYGVRVTTNLEVATAETLLLAVKPQVFADIESELADTPVAQGTGVALSIMAGINSGRLRRLFPQRLIFRAMPNTPAQVGAGVIALASDSAASELEIRKIKNLLGVLGQVVAVSEGQMDAVTALSGSGPAFVALIVEALCDAGVAVGLSRSLTQELVYGTIAGTVQLLNERGLHPAQLKDAVTSPAGTTIAGLEVLEAAGVRGTLMQTVKAAYERAQALN</sequence>
<dbReference type="Proteomes" id="UP000261812">
    <property type="component" value="Chromosome"/>
</dbReference>
<dbReference type="Gene3D" id="1.10.3730.10">
    <property type="entry name" value="ProC C-terminal domain-like"/>
    <property type="match status" value="1"/>
</dbReference>
<feature type="domain" description="Pyrroline-5-carboxylate reductase catalytic N-terminal" evidence="9">
    <location>
        <begin position="13"/>
        <end position="91"/>
    </location>
</feature>
<keyword evidence="5 8" id="KW-0028">Amino-acid biosynthesis</keyword>
<dbReference type="SUPFAM" id="SSF51735">
    <property type="entry name" value="NAD(P)-binding Rossmann-fold domains"/>
    <property type="match status" value="1"/>
</dbReference>
<evidence type="ECO:0000256" key="8">
    <source>
        <dbReference type="RuleBase" id="RU003903"/>
    </source>
</evidence>
<name>A0A3B7MD34_9CYAN</name>
<evidence type="ECO:0000256" key="5">
    <source>
        <dbReference type="HAMAP-Rule" id="MF_01925"/>
    </source>
</evidence>
<evidence type="ECO:0000259" key="9">
    <source>
        <dbReference type="Pfam" id="PF03807"/>
    </source>
</evidence>
<dbReference type="InterPro" id="IPR008927">
    <property type="entry name" value="6-PGluconate_DH-like_C_sf"/>
</dbReference>
<dbReference type="Gene3D" id="3.40.50.720">
    <property type="entry name" value="NAD(P)-binding Rossmann-like Domain"/>
    <property type="match status" value="1"/>
</dbReference>
<dbReference type="AlphaFoldDB" id="A0A3B7MD34"/>
<evidence type="ECO:0000256" key="6">
    <source>
        <dbReference type="NCBIfam" id="TIGR00112"/>
    </source>
</evidence>
<dbReference type="GO" id="GO:0005737">
    <property type="term" value="C:cytoplasm"/>
    <property type="evidence" value="ECO:0007669"/>
    <property type="project" value="UniProtKB-SubCell"/>
</dbReference>
<dbReference type="GO" id="GO:0055129">
    <property type="term" value="P:L-proline biosynthetic process"/>
    <property type="evidence" value="ECO:0007669"/>
    <property type="project" value="UniProtKB-UniRule"/>
</dbReference>
<keyword evidence="12" id="KW-1185">Reference proteome</keyword>
<accession>A0A3B7MD34</accession>
<comment type="subcellular location">
    <subcellularLocation>
        <location evidence="5">Cytoplasm</location>
    </subcellularLocation>
</comment>
<keyword evidence="3 5" id="KW-0560">Oxidoreductase</keyword>
<keyword evidence="2 5" id="KW-0521">NADP</keyword>
<protein>
    <recommendedName>
        <fullName evidence="5 6">Pyrroline-5-carboxylate reductase</fullName>
        <shortName evidence="5">P5C reductase</shortName>
        <shortName evidence="5">P5CR</shortName>
        <ecNumber evidence="5 6">1.5.1.2</ecNumber>
    </recommendedName>
    <alternativeName>
        <fullName evidence="5">PCA reductase</fullName>
    </alternativeName>
</protein>
<evidence type="ECO:0000313" key="11">
    <source>
        <dbReference type="EMBL" id="AXY67525.1"/>
    </source>
</evidence>
<dbReference type="InterPro" id="IPR053790">
    <property type="entry name" value="P5CR-like_CS"/>
</dbReference>